<evidence type="ECO:0000256" key="2">
    <source>
        <dbReference type="SAM" id="Phobius"/>
    </source>
</evidence>
<dbReference type="Gene3D" id="3.40.50.410">
    <property type="entry name" value="von Willebrand factor, type A domain"/>
    <property type="match status" value="2"/>
</dbReference>
<organism evidence="3 4">
    <name type="scientific">Caballeronia cordobensis</name>
    <name type="common">Burkholderia cordobensis</name>
    <dbReference type="NCBI Taxonomy" id="1353886"/>
    <lineage>
        <taxon>Bacteria</taxon>
        <taxon>Pseudomonadati</taxon>
        <taxon>Pseudomonadota</taxon>
        <taxon>Betaproteobacteria</taxon>
        <taxon>Burkholderiales</taxon>
        <taxon>Burkholderiaceae</taxon>
        <taxon>Caballeronia</taxon>
    </lineage>
</organism>
<keyword evidence="2" id="KW-0812">Transmembrane</keyword>
<dbReference type="InterPro" id="IPR036465">
    <property type="entry name" value="vWFA_dom_sf"/>
</dbReference>
<feature type="region of interest" description="Disordered" evidence="1">
    <location>
        <begin position="519"/>
        <end position="546"/>
    </location>
</feature>
<gene>
    <name evidence="3" type="ORF">AWB70_03054</name>
</gene>
<protein>
    <recommendedName>
        <fullName evidence="5">VWFA domain-containing protein</fullName>
    </recommendedName>
</protein>
<keyword evidence="2" id="KW-1133">Transmembrane helix</keyword>
<sequence length="621" mass="63947">MTPIRQDKARIMAIASTLRPRERLLKSDNGAIAILFAMSASMMIGSMCVSLDAIDYVMTQGRVQMALDAATLSSGANLAHYGNTPTGASLTLWQQDARAYYDANMPSGFMGFSVPSTNFTATVSGAPATGQTIKLSASGALPLLAPKILGTSSANPGNGDGSTGGGMTPDTSEVSANNTALRLPQSTLELVMVLDNTGSMRDAANGVSGATKMSGLQTAAKSLINDLLPTTGTTTGNKNYIGLVPFASTVNTTGALSSSGSWLSTVLPTYNTTGVQANAWSGCPIEPRIGTSLYPSAYAPPNPAIKTPQPLFQRYYYNVPKNGLKIVTYSSQSRYNSCTTTSATTTTDTGVSVTLGSGGSANKCNSPTGGAGTGIATQFDQYNSSGQTITQNSSCLGTSMTFLTQSNNTLITAVGKMTPSGSTIIPVGLLWGWRMLEPAWSQDSAGAGNGWISSDTSLPKPTNGTVQNLQRVMIVLTDGQNQVGAAGSIPNTLWFNGLSGVGTNSLSAPSVARPGGGDMSNALMDSSELHNGSPIDPSSGNNAGWPDDVNTFQQAVCSAIKAAGITVYAITFGASASSSSAQTNMQSCASPGNYYHAPDNTTLNNIFQQIAGNLGVLRLTQ</sequence>
<proteinExistence type="predicted"/>
<feature type="compositionally biased region" description="Gly residues" evidence="1">
    <location>
        <begin position="158"/>
        <end position="167"/>
    </location>
</feature>
<reference evidence="4" key="1">
    <citation type="submission" date="2016-01" db="EMBL/GenBank/DDBJ databases">
        <authorList>
            <person name="Peeters C."/>
        </authorList>
    </citation>
    <scope>NUCLEOTIDE SEQUENCE [LARGE SCALE GENOMIC DNA]</scope>
</reference>
<keyword evidence="2" id="KW-0472">Membrane</keyword>
<dbReference type="AlphaFoldDB" id="A0A158H8M8"/>
<accession>A0A158H8M8</accession>
<evidence type="ECO:0000313" key="3">
    <source>
        <dbReference type="EMBL" id="SAL40675.1"/>
    </source>
</evidence>
<evidence type="ECO:0008006" key="5">
    <source>
        <dbReference type="Google" id="ProtNLM"/>
    </source>
</evidence>
<feature type="region of interest" description="Disordered" evidence="1">
    <location>
        <begin position="151"/>
        <end position="174"/>
    </location>
</feature>
<evidence type="ECO:0000256" key="1">
    <source>
        <dbReference type="SAM" id="MobiDB-lite"/>
    </source>
</evidence>
<keyword evidence="4" id="KW-1185">Reference proteome</keyword>
<dbReference type="Proteomes" id="UP000054740">
    <property type="component" value="Unassembled WGS sequence"/>
</dbReference>
<feature type="transmembrane region" description="Helical" evidence="2">
    <location>
        <begin position="31"/>
        <end position="54"/>
    </location>
</feature>
<name>A0A158H8M8_CABCO</name>
<dbReference type="EMBL" id="FCNY02000007">
    <property type="protein sequence ID" value="SAL40675.1"/>
    <property type="molecule type" value="Genomic_DNA"/>
</dbReference>
<dbReference type="SUPFAM" id="SSF53300">
    <property type="entry name" value="vWA-like"/>
    <property type="match status" value="1"/>
</dbReference>
<dbReference type="RefSeq" id="WP_235024258.1">
    <property type="nucleotide sequence ID" value="NZ_FCNY02000007.1"/>
</dbReference>
<evidence type="ECO:0000313" key="4">
    <source>
        <dbReference type="Proteomes" id="UP000054740"/>
    </source>
</evidence>